<dbReference type="InterPro" id="IPR039448">
    <property type="entry name" value="Beta_helix"/>
</dbReference>
<organism evidence="4 5">
    <name type="scientific">Actinorhabdospora filicis</name>
    <dbReference type="NCBI Taxonomy" id="1785913"/>
    <lineage>
        <taxon>Bacteria</taxon>
        <taxon>Bacillati</taxon>
        <taxon>Actinomycetota</taxon>
        <taxon>Actinomycetes</taxon>
        <taxon>Micromonosporales</taxon>
        <taxon>Micromonosporaceae</taxon>
        <taxon>Actinorhabdospora</taxon>
    </lineage>
</organism>
<sequence>MQTLSADLPSQRPKTGRTAFRATLGLSALLVAALLATGCSAAEPDAPEARHPAGTVVRVPEDFASVQQAVDVALPGETVLVGPGVYRESVRITKERLVLRGTDRNKVVFDGDVRLSNGITVTGAGSVVENLTVRRFLANGVLFTGVTDEALQRRGAGGSAYDPLDTARFPPVSGFRASRVTAYNNGLYGIYAFDARDGVIEDSYASGHADSGVYVGQCKPCNTVVRGNTVERNAVGVELTNASDNLWVVGNRVAANRVGITVNSNDLEALAPQGGAVIAGNAVVDNNAADSPEQADGGFGIGIGIGGGTGNSVRNNLVSGNSAAGVIVTDPPGHPASGNRVEENRVTGNGVDLVLSSVDTGNCFTGNRPGTQSPDALEDRAGCGAGSRSALPAGRAAPVRAPAGVPFTEVAAPPDQPSMPDPAVPGVPATGLPGTVDPADYPLPEDSGAVPAARGDRAVAAATGRAMSPAIRTEPAGRARRSGCRSR</sequence>
<dbReference type="InterPro" id="IPR012334">
    <property type="entry name" value="Pectin_lyas_fold"/>
</dbReference>
<evidence type="ECO:0000313" key="4">
    <source>
        <dbReference type="EMBL" id="GLZ79587.1"/>
    </source>
</evidence>
<evidence type="ECO:0000256" key="1">
    <source>
        <dbReference type="SAM" id="MobiDB-lite"/>
    </source>
</evidence>
<dbReference type="SMART" id="SM00710">
    <property type="entry name" value="PbH1"/>
    <property type="match status" value="8"/>
</dbReference>
<dbReference type="InterPro" id="IPR011050">
    <property type="entry name" value="Pectin_lyase_fold/virulence"/>
</dbReference>
<accession>A0A9W6SP93</accession>
<evidence type="ECO:0000313" key="5">
    <source>
        <dbReference type="Proteomes" id="UP001165079"/>
    </source>
</evidence>
<proteinExistence type="predicted"/>
<feature type="compositionally biased region" description="Pro residues" evidence="1">
    <location>
        <begin position="414"/>
        <end position="425"/>
    </location>
</feature>
<dbReference type="AlphaFoldDB" id="A0A9W6SP93"/>
<dbReference type="RefSeq" id="WP_285664737.1">
    <property type="nucleotide sequence ID" value="NZ_BSTX01000003.1"/>
</dbReference>
<feature type="compositionally biased region" description="Low complexity" evidence="1">
    <location>
        <begin position="448"/>
        <end position="466"/>
    </location>
</feature>
<evidence type="ECO:0000256" key="2">
    <source>
        <dbReference type="SAM" id="SignalP"/>
    </source>
</evidence>
<evidence type="ECO:0000259" key="3">
    <source>
        <dbReference type="Pfam" id="PF13229"/>
    </source>
</evidence>
<feature type="region of interest" description="Disordered" evidence="1">
    <location>
        <begin position="365"/>
        <end position="396"/>
    </location>
</feature>
<reference evidence="4" key="1">
    <citation type="submission" date="2023-03" db="EMBL/GenBank/DDBJ databases">
        <title>Actinorhabdospora filicis NBRC 111898.</title>
        <authorList>
            <person name="Ichikawa N."/>
            <person name="Sato H."/>
            <person name="Tonouchi N."/>
        </authorList>
    </citation>
    <scope>NUCLEOTIDE SEQUENCE</scope>
    <source>
        <strain evidence="4">NBRC 111898</strain>
    </source>
</reference>
<dbReference type="EMBL" id="BSTX01000003">
    <property type="protein sequence ID" value="GLZ79587.1"/>
    <property type="molecule type" value="Genomic_DNA"/>
</dbReference>
<dbReference type="Pfam" id="PF13229">
    <property type="entry name" value="Beta_helix"/>
    <property type="match status" value="1"/>
</dbReference>
<feature type="compositionally biased region" description="Polar residues" evidence="1">
    <location>
        <begin position="365"/>
        <end position="374"/>
    </location>
</feature>
<feature type="domain" description="Right handed beta helix" evidence="3">
    <location>
        <begin position="117"/>
        <end position="265"/>
    </location>
</feature>
<comment type="caution">
    <text evidence="4">The sequence shown here is derived from an EMBL/GenBank/DDBJ whole genome shotgun (WGS) entry which is preliminary data.</text>
</comment>
<gene>
    <name evidence="4" type="ORF">Afil01_43940</name>
</gene>
<keyword evidence="2" id="KW-0732">Signal</keyword>
<dbReference type="InterPro" id="IPR006626">
    <property type="entry name" value="PbH1"/>
</dbReference>
<protein>
    <recommendedName>
        <fullName evidence="3">Right handed beta helix domain-containing protein</fullName>
    </recommendedName>
</protein>
<feature type="chain" id="PRO_5040880698" description="Right handed beta helix domain-containing protein" evidence="2">
    <location>
        <begin position="42"/>
        <end position="487"/>
    </location>
</feature>
<dbReference type="Gene3D" id="2.160.20.10">
    <property type="entry name" value="Single-stranded right-handed beta-helix, Pectin lyase-like"/>
    <property type="match status" value="1"/>
</dbReference>
<name>A0A9W6SP93_9ACTN</name>
<dbReference type="Proteomes" id="UP001165079">
    <property type="component" value="Unassembled WGS sequence"/>
</dbReference>
<dbReference type="SUPFAM" id="SSF51126">
    <property type="entry name" value="Pectin lyase-like"/>
    <property type="match status" value="1"/>
</dbReference>
<feature type="region of interest" description="Disordered" evidence="1">
    <location>
        <begin position="413"/>
        <end position="487"/>
    </location>
</feature>
<feature type="signal peptide" evidence="2">
    <location>
        <begin position="1"/>
        <end position="41"/>
    </location>
</feature>
<keyword evidence="5" id="KW-1185">Reference proteome</keyword>
<feature type="compositionally biased region" description="Basic residues" evidence="1">
    <location>
        <begin position="478"/>
        <end position="487"/>
    </location>
</feature>